<name>A0A9D4IF16_DREPO</name>
<sequence>MLLLILKHPGPLSVQLESARDGAVVAGKDDEVLLGLDVLAGEKYGKAGIFLSKSVNRLKGKEIPLIPATKMQQKVTVEDVAILELSKVVVDVYVDRNESDGKCKEENFVIEPAEENVNRAVTSERTDGCTWVIANEESEGERGRVQLKTVETDSNITDLLVANAKDMPPHLKSLVEESVVGKTEEP</sequence>
<proteinExistence type="predicted"/>
<evidence type="ECO:0000313" key="1">
    <source>
        <dbReference type="EMBL" id="KAH3771590.1"/>
    </source>
</evidence>
<reference evidence="1" key="1">
    <citation type="journal article" date="2019" name="bioRxiv">
        <title>The Genome of the Zebra Mussel, Dreissena polymorpha: A Resource for Invasive Species Research.</title>
        <authorList>
            <person name="McCartney M.A."/>
            <person name="Auch B."/>
            <person name="Kono T."/>
            <person name="Mallez S."/>
            <person name="Zhang Y."/>
            <person name="Obille A."/>
            <person name="Becker A."/>
            <person name="Abrahante J.E."/>
            <person name="Garbe J."/>
            <person name="Badalamenti J.P."/>
            <person name="Herman A."/>
            <person name="Mangelson H."/>
            <person name="Liachko I."/>
            <person name="Sullivan S."/>
            <person name="Sone E.D."/>
            <person name="Koren S."/>
            <person name="Silverstein K.A.T."/>
            <person name="Beckman K.B."/>
            <person name="Gohl D.M."/>
        </authorList>
    </citation>
    <scope>NUCLEOTIDE SEQUENCE</scope>
    <source>
        <strain evidence="1">Duluth1</strain>
        <tissue evidence="1">Whole animal</tissue>
    </source>
</reference>
<protein>
    <submittedName>
        <fullName evidence="1">Uncharacterized protein</fullName>
    </submittedName>
</protein>
<accession>A0A9D4IF16</accession>
<comment type="caution">
    <text evidence="1">The sequence shown here is derived from an EMBL/GenBank/DDBJ whole genome shotgun (WGS) entry which is preliminary data.</text>
</comment>
<dbReference type="EMBL" id="JAIWYP010000009">
    <property type="protein sequence ID" value="KAH3771590.1"/>
    <property type="molecule type" value="Genomic_DNA"/>
</dbReference>
<evidence type="ECO:0000313" key="2">
    <source>
        <dbReference type="Proteomes" id="UP000828390"/>
    </source>
</evidence>
<dbReference type="Proteomes" id="UP000828390">
    <property type="component" value="Unassembled WGS sequence"/>
</dbReference>
<gene>
    <name evidence="1" type="ORF">DPMN_172915</name>
</gene>
<organism evidence="1 2">
    <name type="scientific">Dreissena polymorpha</name>
    <name type="common">Zebra mussel</name>
    <name type="synonym">Mytilus polymorpha</name>
    <dbReference type="NCBI Taxonomy" id="45954"/>
    <lineage>
        <taxon>Eukaryota</taxon>
        <taxon>Metazoa</taxon>
        <taxon>Spiralia</taxon>
        <taxon>Lophotrochozoa</taxon>
        <taxon>Mollusca</taxon>
        <taxon>Bivalvia</taxon>
        <taxon>Autobranchia</taxon>
        <taxon>Heteroconchia</taxon>
        <taxon>Euheterodonta</taxon>
        <taxon>Imparidentia</taxon>
        <taxon>Neoheterodontei</taxon>
        <taxon>Myida</taxon>
        <taxon>Dreissenoidea</taxon>
        <taxon>Dreissenidae</taxon>
        <taxon>Dreissena</taxon>
    </lineage>
</organism>
<keyword evidence="2" id="KW-1185">Reference proteome</keyword>
<dbReference type="AlphaFoldDB" id="A0A9D4IF16"/>
<reference evidence="1" key="2">
    <citation type="submission" date="2020-11" db="EMBL/GenBank/DDBJ databases">
        <authorList>
            <person name="McCartney M.A."/>
            <person name="Auch B."/>
            <person name="Kono T."/>
            <person name="Mallez S."/>
            <person name="Becker A."/>
            <person name="Gohl D.M."/>
            <person name="Silverstein K.A.T."/>
            <person name="Koren S."/>
            <person name="Bechman K.B."/>
            <person name="Herman A."/>
            <person name="Abrahante J.E."/>
            <person name="Garbe J."/>
        </authorList>
    </citation>
    <scope>NUCLEOTIDE SEQUENCE</scope>
    <source>
        <strain evidence="1">Duluth1</strain>
        <tissue evidence="1">Whole animal</tissue>
    </source>
</reference>